<dbReference type="EMBL" id="JACCJB010000017">
    <property type="protein sequence ID" value="KAF6220319.1"/>
    <property type="molecule type" value="Genomic_DNA"/>
</dbReference>
<organism evidence="3 4">
    <name type="scientific">Letharia lupina</name>
    <dbReference type="NCBI Taxonomy" id="560253"/>
    <lineage>
        <taxon>Eukaryota</taxon>
        <taxon>Fungi</taxon>
        <taxon>Dikarya</taxon>
        <taxon>Ascomycota</taxon>
        <taxon>Pezizomycotina</taxon>
        <taxon>Lecanoromycetes</taxon>
        <taxon>OSLEUM clade</taxon>
        <taxon>Lecanoromycetidae</taxon>
        <taxon>Lecanorales</taxon>
        <taxon>Lecanorineae</taxon>
        <taxon>Parmeliaceae</taxon>
        <taxon>Letharia</taxon>
    </lineage>
</organism>
<keyword evidence="2" id="KW-0812">Transmembrane</keyword>
<dbReference type="Proteomes" id="UP000593566">
    <property type="component" value="Unassembled WGS sequence"/>
</dbReference>
<evidence type="ECO:0000313" key="3">
    <source>
        <dbReference type="EMBL" id="KAF6220319.1"/>
    </source>
</evidence>
<gene>
    <name evidence="3" type="ORF">HO133_003451</name>
</gene>
<keyword evidence="4" id="KW-1185">Reference proteome</keyword>
<dbReference type="GeneID" id="59331862"/>
<keyword evidence="2" id="KW-1133">Transmembrane helix</keyword>
<comment type="caution">
    <text evidence="3">The sequence shown here is derived from an EMBL/GenBank/DDBJ whole genome shotgun (WGS) entry which is preliminary data.</text>
</comment>
<evidence type="ECO:0000256" key="2">
    <source>
        <dbReference type="SAM" id="Phobius"/>
    </source>
</evidence>
<feature type="compositionally biased region" description="Polar residues" evidence="1">
    <location>
        <begin position="284"/>
        <end position="294"/>
    </location>
</feature>
<keyword evidence="2" id="KW-0472">Membrane</keyword>
<proteinExistence type="predicted"/>
<feature type="region of interest" description="Disordered" evidence="1">
    <location>
        <begin position="284"/>
        <end position="332"/>
    </location>
</feature>
<evidence type="ECO:0000256" key="1">
    <source>
        <dbReference type="SAM" id="MobiDB-lite"/>
    </source>
</evidence>
<name>A0A8H6CBE1_9LECA</name>
<reference evidence="3 4" key="1">
    <citation type="journal article" date="2020" name="Genomics">
        <title>Complete, high-quality genomes from long-read metagenomic sequencing of two wolf lichen thalli reveals enigmatic genome architecture.</title>
        <authorList>
            <person name="McKenzie S.K."/>
            <person name="Walston R.F."/>
            <person name="Allen J.L."/>
        </authorList>
    </citation>
    <scope>NUCLEOTIDE SEQUENCE [LARGE SCALE GENOMIC DNA]</scope>
    <source>
        <strain evidence="3">WasteWater1</strain>
    </source>
</reference>
<dbReference type="AlphaFoldDB" id="A0A8H6CBE1"/>
<dbReference type="RefSeq" id="XP_037149754.1">
    <property type="nucleotide sequence ID" value="XM_037294373.1"/>
</dbReference>
<evidence type="ECO:0000313" key="4">
    <source>
        <dbReference type="Proteomes" id="UP000593566"/>
    </source>
</evidence>
<accession>A0A8H6CBE1</accession>
<feature type="transmembrane region" description="Helical" evidence="2">
    <location>
        <begin position="106"/>
        <end position="127"/>
    </location>
</feature>
<sequence length="494" mass="54408">MLKGSNLSLNLENAGWRSSGGPFDDGMNIKKAKEVEDDTFVLDWAARSAPVTYPRCARGEAPKRTGRPDLYLSKPLDFNIVYPFIRTFVGDFFTRKQSRLYKLSQLAMTAILQTFACFFSLSIAFALPSNLVRLPLAKRDVESIPSEVNTTIRNPLTAQPVACLDTRRLPTLVPSDCGYVLNFIILQEPNVFAKRVFIRNSYQTEARGYARSRWQYGSCEVSVYGPPGARQLLTFLEVAFTADNIVRECVTGFVDPIGGVSLVGDASEAFYVYLRGHVEPESISAKNSTISQRPAVSVSRRTMRSQKDSENGAGSQRVETRDPSMGASRVSNLPTVTSNFTLSPAALPRYPVHCFNPFIIHLQPAAATDCGVIINQVILRLFDPTSQLNFGFTDAADVDLSKPEYQKWQYGQCMISVKNNNVAQVDTFRLLDVATTARRISTQCLVNTQDKIGGVASIGTDGRGFYVYVGGRLASSPALSDLTLLRESTGAESF</sequence>
<protein>
    <submittedName>
        <fullName evidence="3">Uncharacterized protein</fullName>
    </submittedName>
</protein>